<dbReference type="Proteomes" id="UP000827549">
    <property type="component" value="Chromosome 6"/>
</dbReference>
<dbReference type="EMBL" id="CP086719">
    <property type="protein sequence ID" value="WOO84381.1"/>
    <property type="molecule type" value="Genomic_DNA"/>
</dbReference>
<keyword evidence="2" id="KW-1133">Transmembrane helix</keyword>
<keyword evidence="2" id="KW-0812">Transmembrane</keyword>
<dbReference type="RefSeq" id="XP_062630407.1">
    <property type="nucleotide sequence ID" value="XM_062774423.1"/>
</dbReference>
<organism evidence="4 5">
    <name type="scientific">Vanrija pseudolonga</name>
    <dbReference type="NCBI Taxonomy" id="143232"/>
    <lineage>
        <taxon>Eukaryota</taxon>
        <taxon>Fungi</taxon>
        <taxon>Dikarya</taxon>
        <taxon>Basidiomycota</taxon>
        <taxon>Agaricomycotina</taxon>
        <taxon>Tremellomycetes</taxon>
        <taxon>Trichosporonales</taxon>
        <taxon>Trichosporonaceae</taxon>
        <taxon>Vanrija</taxon>
    </lineage>
</organism>
<feature type="region of interest" description="Disordered" evidence="1">
    <location>
        <begin position="563"/>
        <end position="586"/>
    </location>
</feature>
<feature type="region of interest" description="Disordered" evidence="1">
    <location>
        <begin position="437"/>
        <end position="524"/>
    </location>
</feature>
<evidence type="ECO:0000256" key="1">
    <source>
        <dbReference type="SAM" id="MobiDB-lite"/>
    </source>
</evidence>
<feature type="chain" id="PRO_5042222941" evidence="3">
    <location>
        <begin position="23"/>
        <end position="586"/>
    </location>
</feature>
<accession>A0AAF0YGF8</accession>
<evidence type="ECO:0000313" key="5">
    <source>
        <dbReference type="Proteomes" id="UP000827549"/>
    </source>
</evidence>
<evidence type="ECO:0000313" key="4">
    <source>
        <dbReference type="EMBL" id="WOO84381.1"/>
    </source>
</evidence>
<keyword evidence="5" id="KW-1185">Reference proteome</keyword>
<protein>
    <submittedName>
        <fullName evidence="4">Uncharacterized protein</fullName>
    </submittedName>
</protein>
<dbReference type="GeneID" id="87811074"/>
<keyword evidence="3" id="KW-0732">Signal</keyword>
<proteinExistence type="predicted"/>
<dbReference type="AlphaFoldDB" id="A0AAF0YGF8"/>
<feature type="signal peptide" evidence="3">
    <location>
        <begin position="1"/>
        <end position="22"/>
    </location>
</feature>
<evidence type="ECO:0000256" key="3">
    <source>
        <dbReference type="SAM" id="SignalP"/>
    </source>
</evidence>
<sequence length="586" mass="62606">MAAARAMRYLLRAVALLPVISAQTTNSKSASSASSATVSAPPQASTIPMPPQRVYPLGIDSPLLQLNPVVIGPPSQGWNLSYSNISNSHFVPGMTGIGWASFETTLAGSSGASLSFQFVGTGVSLLGYVGLFDELDWRVDGVQSNDTPDFAYGYQSEVAWARNLPWGLHNCSLRVTSTDDKVVLTEAIVMTGIEGAALVSSSADPLRKGPSTLNASEINQGAQVTINWALYTPNEGDSIMQAAYPPGGYTVLTTNSTGAIQYTLPKNTAFAEVWGSAGYGFGNYSVTITPPPPFNPPVIKYSANNAYYMPAIVLSWAILDPSQDYVPHRSVAVAILCFQCDEYDEYADLDESQCQQRGGARRVRRHSGRRHQLTQAGTIVACLAVSSLVAFALIRKYKKKSESSRLAFEVDHSPEPHLAPFLSNRGAHAVENTPLMPEMQGHSAGVLGLDGDRAAHSSNTSLPRPREHTVTSSSGGADLDGDSDTRRQSSLHTDSPPILIKTPPRISTPELHLQPRRGTAPVPLPVTVQERDSGAQVIHIVEYVPPAYDATLPHSSAVVAASPTDAVDDDPFKRDGLRPLPTLPPA</sequence>
<feature type="transmembrane region" description="Helical" evidence="2">
    <location>
        <begin position="373"/>
        <end position="394"/>
    </location>
</feature>
<keyword evidence="2" id="KW-0472">Membrane</keyword>
<name>A0AAF0YGF8_9TREE</name>
<gene>
    <name evidence="4" type="ORF">LOC62_06G007904</name>
</gene>
<reference evidence="4" key="1">
    <citation type="submission" date="2023-10" db="EMBL/GenBank/DDBJ databases">
        <authorList>
            <person name="Noh H."/>
        </authorList>
    </citation>
    <scope>NUCLEOTIDE SEQUENCE</scope>
    <source>
        <strain evidence="4">DUCC4014</strain>
    </source>
</reference>
<evidence type="ECO:0000256" key="2">
    <source>
        <dbReference type="SAM" id="Phobius"/>
    </source>
</evidence>